<feature type="compositionally biased region" description="Low complexity" evidence="1">
    <location>
        <begin position="576"/>
        <end position="589"/>
    </location>
</feature>
<accession>A0A7S0RKW5</accession>
<reference evidence="2" key="1">
    <citation type="submission" date="2021-01" db="EMBL/GenBank/DDBJ databases">
        <authorList>
            <person name="Corre E."/>
            <person name="Pelletier E."/>
            <person name="Niang G."/>
            <person name="Scheremetjew M."/>
            <person name="Finn R."/>
            <person name="Kale V."/>
            <person name="Holt S."/>
            <person name="Cochrane G."/>
            <person name="Meng A."/>
            <person name="Brown T."/>
            <person name="Cohen L."/>
        </authorList>
    </citation>
    <scope>NUCLEOTIDE SEQUENCE</scope>
    <source>
        <strain evidence="2">SAG 11-49</strain>
    </source>
</reference>
<dbReference type="PANTHER" id="PTHR48206:SF1">
    <property type="entry name" value="CHLOROPLAST SENSOR KINASE, CHLOROPLASTIC"/>
    <property type="match status" value="1"/>
</dbReference>
<evidence type="ECO:0000256" key="1">
    <source>
        <dbReference type="SAM" id="MobiDB-lite"/>
    </source>
</evidence>
<feature type="compositionally biased region" description="Low complexity" evidence="1">
    <location>
        <begin position="515"/>
        <end position="540"/>
    </location>
</feature>
<feature type="compositionally biased region" description="Low complexity" evidence="1">
    <location>
        <begin position="843"/>
        <end position="862"/>
    </location>
</feature>
<dbReference type="EMBL" id="HBFB01017496">
    <property type="protein sequence ID" value="CAD8680858.1"/>
    <property type="molecule type" value="Transcribed_RNA"/>
</dbReference>
<feature type="compositionally biased region" description="Low complexity" evidence="1">
    <location>
        <begin position="549"/>
        <end position="563"/>
    </location>
</feature>
<dbReference type="AlphaFoldDB" id="A0A7S0RKW5"/>
<feature type="region of interest" description="Disordered" evidence="1">
    <location>
        <begin position="393"/>
        <end position="462"/>
    </location>
</feature>
<feature type="compositionally biased region" description="Low complexity" evidence="1">
    <location>
        <begin position="449"/>
        <end position="462"/>
    </location>
</feature>
<sequence>MVQLQLALLQQLLHKSTPGETRRLRTTMTVYVRSTEPTHPGTVHLQKVATYPTNAEPQSEAGLTETDRVVLHMGTSAGLGPAAAAGLGGMQAVMPTGSPGGSSSGAGSGAGSASASSGDECGGANMEECLVGEEMLVLPSSGALVLPLAEGSFLVGLLVVEPDTHTAGAAAAAASASLLATGSAAAGSRQQAGFMPGIPGDGVSSSTGSFERDMLPPSAQLSPATPVPLEVGPDGVRPVQGSAGAGPPPKACPTMVDGHFSTPDPSGMPVWHTPRPVLAFSDDEVVALRLSAPLLAKACSMELRSNVRSAQTAAAAVLARNLVREAQRPVAAINTFSAMLVPRTGEGEPERDMARGIAMQGRRLADLLKNLDRALASRTPAMLGTDGVGMAGPGLPALGPPGSSAGIPGPPPPGSLARMGPPGAVGPGQQPSLKQPGYGPMADRPSLPQRQQQQARYGGAQEAAVSVDFEEVGSSAAAGGEAAAAAAAAALATTAAAAGRGSSPEPAAPAPAAPAPSQGSVQPPASRAPSPSQPAPGALPRSLSDIGTAAAALKQAASALSKQEPLQQGAHPAQPSTTPVTSSSTSSSGSRDDTQPPKSFTMRLAAEGRPGSMTDACVRVDRDGVIDLELDGPGRASSSSNSSGVARPAVPSNASRARAAAKARGESPGTGAGAAAAASGAINVAQALAHILTAAARLASAAGVSFCVQPPLALDPQFGSRQGARTRAVTGASGAAGPNAHQAAMGGGGGGPRDPAGARLKPRPVRPLFAAVQAPVLQRIMALVVDLALQCTPPGGFVSVAAADKDQGEQPGTQPWTTLLVVHTGQMVVQRYHPASHALHLHTAPSQPAGPTPGAAGGAAASSTATLKGAHMSVRLSGSRGGQQGEGGSASAGAGVASGSGLLSFAMAEELVLACGGIISHAYPVRVINPASGQMDTATSVCIRLPGALPRAIAAGVGQGQAARPVESEVAAVGLR</sequence>
<feature type="compositionally biased region" description="Low complexity" evidence="1">
    <location>
        <begin position="492"/>
        <end position="505"/>
    </location>
</feature>
<feature type="region of interest" description="Disordered" evidence="1">
    <location>
        <begin position="629"/>
        <end position="674"/>
    </location>
</feature>
<dbReference type="PANTHER" id="PTHR48206">
    <property type="entry name" value="CHLOROPLAST SENSOR KINASE, CHLOROPLASTIC"/>
    <property type="match status" value="1"/>
</dbReference>
<name>A0A7S0RKW5_9CHLO</name>
<feature type="compositionally biased region" description="Low complexity" evidence="1">
    <location>
        <begin position="637"/>
        <end position="662"/>
    </location>
</feature>
<feature type="region of interest" description="Disordered" evidence="1">
    <location>
        <begin position="842"/>
        <end position="862"/>
    </location>
</feature>
<evidence type="ECO:0000313" key="2">
    <source>
        <dbReference type="EMBL" id="CAD8680858.1"/>
    </source>
</evidence>
<feature type="region of interest" description="Disordered" evidence="1">
    <location>
        <begin position="492"/>
        <end position="598"/>
    </location>
</feature>
<feature type="region of interest" description="Disordered" evidence="1">
    <location>
        <begin position="731"/>
        <end position="754"/>
    </location>
</feature>
<protein>
    <submittedName>
        <fullName evidence="2">Uncharacterized protein</fullName>
    </submittedName>
</protein>
<dbReference type="InterPro" id="IPR053334">
    <property type="entry name" value="Chloroplast_Sensor_Kinase"/>
</dbReference>
<organism evidence="2">
    <name type="scientific">Chlamydomonas leiostraca</name>
    <dbReference type="NCBI Taxonomy" id="1034604"/>
    <lineage>
        <taxon>Eukaryota</taxon>
        <taxon>Viridiplantae</taxon>
        <taxon>Chlorophyta</taxon>
        <taxon>core chlorophytes</taxon>
        <taxon>Chlorophyceae</taxon>
        <taxon>CS clade</taxon>
        <taxon>Chlamydomonadales</taxon>
        <taxon>Chlamydomonadaceae</taxon>
        <taxon>Chlamydomonas</taxon>
    </lineage>
</organism>
<gene>
    <name evidence="2" type="ORF">CLEI1391_LOCUS9812</name>
</gene>
<feature type="compositionally biased region" description="Gly residues" evidence="1">
    <location>
        <begin position="98"/>
        <end position="110"/>
    </location>
</feature>
<feature type="compositionally biased region" description="Low complexity" evidence="1">
    <location>
        <begin position="393"/>
        <end position="407"/>
    </location>
</feature>
<proteinExistence type="predicted"/>
<feature type="region of interest" description="Disordered" evidence="1">
    <location>
        <begin position="94"/>
        <end position="121"/>
    </location>
</feature>